<proteinExistence type="predicted"/>
<keyword evidence="3" id="KW-1185">Reference proteome</keyword>
<name>A0A9Q8WEX5_9PEZI</name>
<reference evidence="2" key="1">
    <citation type="journal article" date="2021" name="Mol. Plant Microbe Interact.">
        <title>Complete Genome Sequence of the Plant-Pathogenic Fungus Colletotrichum lupini.</title>
        <authorList>
            <person name="Baroncelli R."/>
            <person name="Pensec F."/>
            <person name="Da Lio D."/>
            <person name="Boufleur T."/>
            <person name="Vicente I."/>
            <person name="Sarrocco S."/>
            <person name="Picot A."/>
            <person name="Baraldi E."/>
            <person name="Sukno S."/>
            <person name="Thon M."/>
            <person name="Le Floch G."/>
        </authorList>
    </citation>
    <scope>NUCLEOTIDE SEQUENCE</scope>
    <source>
        <strain evidence="2">IMI 504893</strain>
    </source>
</reference>
<feature type="region of interest" description="Disordered" evidence="1">
    <location>
        <begin position="335"/>
        <end position="441"/>
    </location>
</feature>
<dbReference type="RefSeq" id="XP_049141751.1">
    <property type="nucleotide sequence ID" value="XM_049284608.1"/>
</dbReference>
<gene>
    <name evidence="2" type="ORF">CLUP02_05602</name>
</gene>
<dbReference type="EMBL" id="CP019475">
    <property type="protein sequence ID" value="UQC80120.1"/>
    <property type="molecule type" value="Genomic_DNA"/>
</dbReference>
<sequence>MGRVCGFQWNMCIETGATGTTTLDYPECPPCPYGSMATYQVACAKRVQPLDERTFVAKSPVHVEFHQESVIIIAIMSIRGPFSPSPIKQNLITRQTFVAREEIIVRDATTIRKTLLIKPGQSISSATSCQPNHIHLPPPVHQVNLTELEALTSAIWILDGIRIFTQNRHSSEDENEMRRRAHLGGIARAQTPSLTKRQGLNFLNFLKDAAKNGASGWLGYQSAVKRKIDFLLFPHRSSGELYAFQRAGHPGRQAKQWLVQDLTRSISHSRRPAPNPLVSVQGKPDSSLWQLVTVTRELTYLSYDSRLSCTVAFFSLTYLGTYTCNVTCSSRLSRPPQFLSDSDTKRHADGLTEPAGNRPRQIRTSVRDREWGMGSGARPVEQTKKDARPTYAYSLPKPRRARQVPKFPRGKKDGETNTRGGVTQQREEETKKTSLQMPSAVEGGRRTGIVSGTWGHTARWTFFPRSVINAAALRQAYKTMPKKRLGKKNGNREKASEIQKKETIKHPIGEYKRMTTVYKVVFAAKRNENPSSHPLLLCFRLRLLSLTLNWIRDQQDKSSNEKNPNSMTVNLPEREVSERRVAAHKKKCSHVPNAMLAAGLRTCWRDYNERREKYALAAAKKKLDGC</sequence>
<protein>
    <submittedName>
        <fullName evidence="2">Uncharacterized protein</fullName>
    </submittedName>
</protein>
<evidence type="ECO:0000313" key="3">
    <source>
        <dbReference type="Proteomes" id="UP000830671"/>
    </source>
</evidence>
<dbReference type="KEGG" id="clup:CLUP02_05602"/>
<dbReference type="GeneID" id="73339618"/>
<evidence type="ECO:0000256" key="1">
    <source>
        <dbReference type="SAM" id="MobiDB-lite"/>
    </source>
</evidence>
<dbReference type="Proteomes" id="UP000830671">
    <property type="component" value="Chromosome 3"/>
</dbReference>
<dbReference type="AlphaFoldDB" id="A0A9Q8WEX5"/>
<organism evidence="2 3">
    <name type="scientific">Colletotrichum lupini</name>
    <dbReference type="NCBI Taxonomy" id="145971"/>
    <lineage>
        <taxon>Eukaryota</taxon>
        <taxon>Fungi</taxon>
        <taxon>Dikarya</taxon>
        <taxon>Ascomycota</taxon>
        <taxon>Pezizomycotina</taxon>
        <taxon>Sordariomycetes</taxon>
        <taxon>Hypocreomycetidae</taxon>
        <taxon>Glomerellales</taxon>
        <taxon>Glomerellaceae</taxon>
        <taxon>Colletotrichum</taxon>
        <taxon>Colletotrichum acutatum species complex</taxon>
    </lineage>
</organism>
<accession>A0A9Q8WEX5</accession>
<evidence type="ECO:0000313" key="2">
    <source>
        <dbReference type="EMBL" id="UQC80120.1"/>
    </source>
</evidence>